<name>A0A369TK11_9RHOB</name>
<dbReference type="InterPro" id="IPR008620">
    <property type="entry name" value="FixH"/>
</dbReference>
<dbReference type="AlphaFoldDB" id="A0A369TK11"/>
<reference evidence="2 3" key="1">
    <citation type="submission" date="2018-07" db="EMBL/GenBank/DDBJ databases">
        <title>Thalassococcus profundi sp. nov., a marine bacterium isolated from deep seawater of Okinawa Trough.</title>
        <authorList>
            <person name="Yu M."/>
        </authorList>
    </citation>
    <scope>NUCLEOTIDE SEQUENCE [LARGE SCALE GENOMIC DNA]</scope>
    <source>
        <strain evidence="2 3">WRAS1</strain>
    </source>
</reference>
<dbReference type="RefSeq" id="WP_114511611.1">
    <property type="nucleotide sequence ID" value="NZ_QPMK01000011.1"/>
</dbReference>
<dbReference type="Proteomes" id="UP000253977">
    <property type="component" value="Unassembled WGS sequence"/>
</dbReference>
<evidence type="ECO:0000256" key="1">
    <source>
        <dbReference type="SAM" id="Phobius"/>
    </source>
</evidence>
<keyword evidence="3" id="KW-1185">Reference proteome</keyword>
<dbReference type="PIRSF" id="PIRSF011386">
    <property type="entry name" value="FixH"/>
    <property type="match status" value="1"/>
</dbReference>
<keyword evidence="1" id="KW-0472">Membrane</keyword>
<protein>
    <submittedName>
        <fullName evidence="2">Nitrogen fixation protein FixH</fullName>
    </submittedName>
</protein>
<evidence type="ECO:0000313" key="2">
    <source>
        <dbReference type="EMBL" id="RDD65570.1"/>
    </source>
</evidence>
<sequence>MKPARTLTGWHAAAIFGSFFGVIITVNLLLAYSAVHTFPGLEVKNSYVASQNFDARRDAQESLGWTLRAEAEDGLVRLLIADAKGAPVQVGRLDAVLGRATSTRDDRTPAFTFDGRAYVAREALGPGNWNIRLKARALDGTAFEQRVILHVTR</sequence>
<evidence type="ECO:0000313" key="3">
    <source>
        <dbReference type="Proteomes" id="UP000253977"/>
    </source>
</evidence>
<gene>
    <name evidence="2" type="ORF">DU478_14115</name>
</gene>
<feature type="transmembrane region" description="Helical" evidence="1">
    <location>
        <begin position="12"/>
        <end position="35"/>
    </location>
</feature>
<dbReference type="Pfam" id="PF05751">
    <property type="entry name" value="FixH"/>
    <property type="match status" value="1"/>
</dbReference>
<dbReference type="EMBL" id="QPMK01000011">
    <property type="protein sequence ID" value="RDD65570.1"/>
    <property type="molecule type" value="Genomic_DNA"/>
</dbReference>
<keyword evidence="1" id="KW-1133">Transmembrane helix</keyword>
<accession>A0A369TK11</accession>
<dbReference type="OrthoDB" id="1495896at2"/>
<keyword evidence="1" id="KW-0812">Transmembrane</keyword>
<organism evidence="2 3">
    <name type="scientific">Thalassococcus profundi</name>
    <dbReference type="NCBI Taxonomy" id="2282382"/>
    <lineage>
        <taxon>Bacteria</taxon>
        <taxon>Pseudomonadati</taxon>
        <taxon>Pseudomonadota</taxon>
        <taxon>Alphaproteobacteria</taxon>
        <taxon>Rhodobacterales</taxon>
        <taxon>Roseobacteraceae</taxon>
        <taxon>Thalassococcus</taxon>
    </lineage>
</organism>
<dbReference type="InterPro" id="IPR018037">
    <property type="entry name" value="FixH_proteobacterial"/>
</dbReference>
<proteinExistence type="predicted"/>
<comment type="caution">
    <text evidence="2">The sequence shown here is derived from an EMBL/GenBank/DDBJ whole genome shotgun (WGS) entry which is preliminary data.</text>
</comment>